<dbReference type="PROSITE" id="PS00624">
    <property type="entry name" value="GMC_OXRED_2"/>
    <property type="match status" value="1"/>
</dbReference>
<feature type="domain" description="Glucose-methanol-choline oxidoreductase N-terminal" evidence="7">
    <location>
        <begin position="108"/>
        <end position="131"/>
    </location>
</feature>
<dbReference type="PANTHER" id="PTHR11552:SF147">
    <property type="entry name" value="CHOLINE DEHYDROGENASE, MITOCHONDRIAL"/>
    <property type="match status" value="1"/>
</dbReference>
<dbReference type="HOGENOM" id="CLU_002865_7_0_1"/>
<dbReference type="PROSITE" id="PS00623">
    <property type="entry name" value="GMC_OXRED_1"/>
    <property type="match status" value="1"/>
</dbReference>
<evidence type="ECO:0000256" key="4">
    <source>
        <dbReference type="ARBA" id="ARBA00022827"/>
    </source>
</evidence>
<organism evidence="9">
    <name type="scientific">Magallana gigas</name>
    <name type="common">Pacific oyster</name>
    <name type="synonym">Crassostrea gigas</name>
    <dbReference type="NCBI Taxonomy" id="29159"/>
    <lineage>
        <taxon>Eukaryota</taxon>
        <taxon>Metazoa</taxon>
        <taxon>Spiralia</taxon>
        <taxon>Lophotrochozoa</taxon>
        <taxon>Mollusca</taxon>
        <taxon>Bivalvia</taxon>
        <taxon>Autobranchia</taxon>
        <taxon>Pteriomorphia</taxon>
        <taxon>Ostreida</taxon>
        <taxon>Ostreoidea</taxon>
        <taxon>Ostreidae</taxon>
        <taxon>Magallana</taxon>
    </lineage>
</organism>
<dbReference type="Gene3D" id="3.50.50.60">
    <property type="entry name" value="FAD/NAD(P)-binding domain"/>
    <property type="match status" value="1"/>
</dbReference>
<dbReference type="InParanoid" id="K1QT93"/>
<name>K1QT93_MAGGI</name>
<dbReference type="Gene3D" id="3.30.560.10">
    <property type="entry name" value="Glucose Oxidase, domain 3"/>
    <property type="match status" value="1"/>
</dbReference>
<evidence type="ECO:0000313" key="9">
    <source>
        <dbReference type="EMBL" id="EKC24821.1"/>
    </source>
</evidence>
<dbReference type="SUPFAM" id="SSF54373">
    <property type="entry name" value="FAD-linked reductases, C-terminal domain"/>
    <property type="match status" value="1"/>
</dbReference>
<gene>
    <name evidence="9" type="ORF">CGI_10005114</name>
</gene>
<dbReference type="InterPro" id="IPR007867">
    <property type="entry name" value="GMC_OxRtase_C"/>
</dbReference>
<dbReference type="EMBL" id="JH818327">
    <property type="protein sequence ID" value="EKC24821.1"/>
    <property type="molecule type" value="Genomic_DNA"/>
</dbReference>
<dbReference type="FunCoup" id="K1QT93">
    <property type="interactions" value="62"/>
</dbReference>
<dbReference type="GO" id="GO:0016614">
    <property type="term" value="F:oxidoreductase activity, acting on CH-OH group of donors"/>
    <property type="evidence" value="ECO:0007669"/>
    <property type="project" value="InterPro"/>
</dbReference>
<evidence type="ECO:0000256" key="5">
    <source>
        <dbReference type="PIRSR" id="PIRSR000137-2"/>
    </source>
</evidence>
<comment type="cofactor">
    <cofactor evidence="1 5">
        <name>FAD</name>
        <dbReference type="ChEBI" id="CHEBI:57692"/>
    </cofactor>
</comment>
<dbReference type="Pfam" id="PF00732">
    <property type="entry name" value="GMC_oxred_N"/>
    <property type="match status" value="1"/>
</dbReference>
<keyword evidence="4 5" id="KW-0274">FAD</keyword>
<dbReference type="PIRSF" id="PIRSF000137">
    <property type="entry name" value="Alcohol_oxidase"/>
    <property type="match status" value="1"/>
</dbReference>
<evidence type="ECO:0000256" key="1">
    <source>
        <dbReference type="ARBA" id="ARBA00001974"/>
    </source>
</evidence>
<reference evidence="9" key="1">
    <citation type="journal article" date="2012" name="Nature">
        <title>The oyster genome reveals stress adaptation and complexity of shell formation.</title>
        <authorList>
            <person name="Zhang G."/>
            <person name="Fang X."/>
            <person name="Guo X."/>
            <person name="Li L."/>
            <person name="Luo R."/>
            <person name="Xu F."/>
            <person name="Yang P."/>
            <person name="Zhang L."/>
            <person name="Wang X."/>
            <person name="Qi H."/>
            <person name="Xiong Z."/>
            <person name="Que H."/>
            <person name="Xie Y."/>
            <person name="Holland P.W."/>
            <person name="Paps J."/>
            <person name="Zhu Y."/>
            <person name="Wu F."/>
            <person name="Chen Y."/>
            <person name="Wang J."/>
            <person name="Peng C."/>
            <person name="Meng J."/>
            <person name="Yang L."/>
            <person name="Liu J."/>
            <person name="Wen B."/>
            <person name="Zhang N."/>
            <person name="Huang Z."/>
            <person name="Zhu Q."/>
            <person name="Feng Y."/>
            <person name="Mount A."/>
            <person name="Hedgecock D."/>
            <person name="Xu Z."/>
            <person name="Liu Y."/>
            <person name="Domazet-Loso T."/>
            <person name="Du Y."/>
            <person name="Sun X."/>
            <person name="Zhang S."/>
            <person name="Liu B."/>
            <person name="Cheng P."/>
            <person name="Jiang X."/>
            <person name="Li J."/>
            <person name="Fan D."/>
            <person name="Wang W."/>
            <person name="Fu W."/>
            <person name="Wang T."/>
            <person name="Wang B."/>
            <person name="Zhang J."/>
            <person name="Peng Z."/>
            <person name="Li Y."/>
            <person name="Li N."/>
            <person name="Wang J."/>
            <person name="Chen M."/>
            <person name="He Y."/>
            <person name="Tan F."/>
            <person name="Song X."/>
            <person name="Zheng Q."/>
            <person name="Huang R."/>
            <person name="Yang H."/>
            <person name="Du X."/>
            <person name="Chen L."/>
            <person name="Yang M."/>
            <person name="Gaffney P.M."/>
            <person name="Wang S."/>
            <person name="Luo L."/>
            <person name="She Z."/>
            <person name="Ming Y."/>
            <person name="Huang W."/>
            <person name="Zhang S."/>
            <person name="Huang B."/>
            <person name="Zhang Y."/>
            <person name="Qu T."/>
            <person name="Ni P."/>
            <person name="Miao G."/>
            <person name="Wang J."/>
            <person name="Wang Q."/>
            <person name="Steinberg C.E."/>
            <person name="Wang H."/>
            <person name="Li N."/>
            <person name="Qian L."/>
            <person name="Zhang G."/>
            <person name="Li Y."/>
            <person name="Yang H."/>
            <person name="Liu X."/>
            <person name="Wang J."/>
            <person name="Yin Y."/>
            <person name="Wang J."/>
        </authorList>
    </citation>
    <scope>NUCLEOTIDE SEQUENCE [LARGE SCALE GENOMIC DNA]</scope>
    <source>
        <strain evidence="9">05x7-T-G4-1.051#20</strain>
    </source>
</reference>
<dbReference type="PROSITE" id="PS51257">
    <property type="entry name" value="PROKAR_LIPOPROTEIN"/>
    <property type="match status" value="1"/>
</dbReference>
<dbReference type="InterPro" id="IPR012132">
    <property type="entry name" value="GMC_OxRdtase"/>
</dbReference>
<accession>K1QT93</accession>
<feature type="binding site" evidence="5">
    <location>
        <position position="110"/>
    </location>
    <ligand>
        <name>FAD</name>
        <dbReference type="ChEBI" id="CHEBI:57692"/>
    </ligand>
</feature>
<evidence type="ECO:0000256" key="2">
    <source>
        <dbReference type="ARBA" id="ARBA00010790"/>
    </source>
</evidence>
<evidence type="ECO:0000259" key="8">
    <source>
        <dbReference type="PROSITE" id="PS00624"/>
    </source>
</evidence>
<dbReference type="GO" id="GO:0050660">
    <property type="term" value="F:flavin adenine dinucleotide binding"/>
    <property type="evidence" value="ECO:0007669"/>
    <property type="project" value="InterPro"/>
</dbReference>
<feature type="domain" description="Glucose-methanol-choline oxidoreductase N-terminal" evidence="8">
    <location>
        <begin position="282"/>
        <end position="296"/>
    </location>
</feature>
<proteinExistence type="inferred from homology"/>
<dbReference type="Pfam" id="PF05199">
    <property type="entry name" value="GMC_oxred_C"/>
    <property type="match status" value="1"/>
</dbReference>
<evidence type="ECO:0000259" key="7">
    <source>
        <dbReference type="PROSITE" id="PS00623"/>
    </source>
</evidence>
<dbReference type="SUPFAM" id="SSF51905">
    <property type="entry name" value="FAD/NAD(P)-binding domain"/>
    <property type="match status" value="1"/>
</dbReference>
<feature type="binding site" evidence="5">
    <location>
        <position position="247"/>
    </location>
    <ligand>
        <name>FAD</name>
        <dbReference type="ChEBI" id="CHEBI:57692"/>
    </ligand>
</feature>
<dbReference type="InterPro" id="IPR036188">
    <property type="entry name" value="FAD/NAD-bd_sf"/>
</dbReference>
<evidence type="ECO:0000256" key="6">
    <source>
        <dbReference type="RuleBase" id="RU003968"/>
    </source>
</evidence>
<comment type="similarity">
    <text evidence="2 6">Belongs to the GMC oxidoreductase family.</text>
</comment>
<dbReference type="AlphaFoldDB" id="K1QT93"/>
<dbReference type="PANTHER" id="PTHR11552">
    <property type="entry name" value="GLUCOSE-METHANOL-CHOLINE GMC OXIDOREDUCTASE"/>
    <property type="match status" value="1"/>
</dbReference>
<dbReference type="InterPro" id="IPR000172">
    <property type="entry name" value="GMC_OxRdtase_N"/>
</dbReference>
<evidence type="ECO:0000256" key="3">
    <source>
        <dbReference type="ARBA" id="ARBA00022630"/>
    </source>
</evidence>
<protein>
    <submittedName>
        <fullName evidence="9">Glucose dehydrogenase [acceptor]</fullName>
    </submittedName>
</protein>
<keyword evidence="3 6" id="KW-0285">Flavoprotein</keyword>
<sequence length="601" mass="66927">MHFKKNSSNYNQDGIISLNSSYDYIIIGAGSAGCVLANRLSEDQNVSVLILEAGGSEQENPNISIPVATPTLTLSKQDWQFKSVPQKKACLALRDQARNNNRSAWPRGRVLGGSSSLNYLQYVRGSRHDYDGWSTEGCVGWSYKDVLPYFIKSENIKIPELQNSDYHGREGYLSVSDGTATPLNKEVYARAMEELGYPTIDCNGRSQIGYCPSQETAQNGDRSSTAKAYLRPVMGRNNLHVSLNSYVTKIIIKDKRATGVSFVRNNIKHEIMANKEVIVSAGAVNSPRILMLSGIGPKEHLKSLGIPVVVDLPVGKNLQDHVMTLLEFHDNTSRVATQAKLASPMNILKYLLFGTGSLSKTHAEGTAFLGSNRSIPPEIQLHFLTFSFHPEDADVFLNSYNIDKKMKEGKKKEYQQNIDRNIETFTIFSILLHPKSRGTISLKSADPFDPPIINPNYLDHPDDIKTLMNGIREVLKLGDTVTFKKIGASSQDPLELYAPQCESHKPNSDDYWICRIRQYTYTMYHPTSTCRMGSKDDSTAVVDPELRLRGTKNVRVVDASVMRNIISGNTNAATIMIAEKAADMIRNTDSVKSMREKTDKL</sequence>